<dbReference type="CDD" id="cd00077">
    <property type="entry name" value="HDc"/>
    <property type="match status" value="1"/>
</dbReference>
<dbReference type="InterPro" id="IPR055459">
    <property type="entry name" value="OST48_MD"/>
</dbReference>
<organism evidence="12 13">
    <name type="scientific">Globodera rostochiensis</name>
    <name type="common">Golden nematode worm</name>
    <name type="synonym">Heterodera rostochiensis</name>
    <dbReference type="NCBI Taxonomy" id="31243"/>
    <lineage>
        <taxon>Eukaryota</taxon>
        <taxon>Metazoa</taxon>
        <taxon>Ecdysozoa</taxon>
        <taxon>Nematoda</taxon>
        <taxon>Chromadorea</taxon>
        <taxon>Rhabditida</taxon>
        <taxon>Tylenchina</taxon>
        <taxon>Tylenchomorpha</taxon>
        <taxon>Tylenchoidea</taxon>
        <taxon>Heteroderidae</taxon>
        <taxon>Heteroderinae</taxon>
        <taxon>Globodera</taxon>
    </lineage>
</organism>
<feature type="compositionally biased region" description="Acidic residues" evidence="10">
    <location>
        <begin position="701"/>
        <end position="712"/>
    </location>
</feature>
<accession>A0A914HPF6</accession>
<dbReference type="InterPro" id="IPR006674">
    <property type="entry name" value="HD_domain"/>
</dbReference>
<comment type="function">
    <text evidence="9">Subunit of the oligosaccharyl transferase (OST) complex that catalyzes the initial transfer of a defined glycan (Glc(3)Man(9)GlcNAc(2) in eukaryotes) from the lipid carrier dolichol-pyrophosphate to an asparagine residue within an Asn-X-Ser/Thr consensus motif in nascent polypeptide chains, the first step in protein N-glycosylation. N-glycosylation occurs cotranslationally and the complex associates with the Sec61 complex at the channel-forming translocon complex that mediates protein translocation across the endoplasmic reticulum (ER).</text>
</comment>
<evidence type="ECO:0000256" key="5">
    <source>
        <dbReference type="ARBA" id="ARBA00022692"/>
    </source>
</evidence>
<dbReference type="Pfam" id="PF03345">
    <property type="entry name" value="OST48_N"/>
    <property type="match status" value="1"/>
</dbReference>
<keyword evidence="8 9" id="KW-0472">Membrane</keyword>
<dbReference type="Gene3D" id="1.10.3210.10">
    <property type="entry name" value="Hypothetical protein af1432"/>
    <property type="match status" value="1"/>
</dbReference>
<evidence type="ECO:0000256" key="1">
    <source>
        <dbReference type="ARBA" id="ARBA00004115"/>
    </source>
</evidence>
<name>A0A914HPF6_GLORO</name>
<feature type="compositionally biased region" description="Basic residues" evidence="10">
    <location>
        <begin position="442"/>
        <end position="458"/>
    </location>
</feature>
<comment type="pathway">
    <text evidence="2 9">Protein modification; protein glycosylation.</text>
</comment>
<evidence type="ECO:0000256" key="9">
    <source>
        <dbReference type="RuleBase" id="RU361142"/>
    </source>
</evidence>
<feature type="signal peptide" evidence="9">
    <location>
        <begin position="1"/>
        <end position="20"/>
    </location>
</feature>
<dbReference type="Pfam" id="PF01966">
    <property type="entry name" value="HD"/>
    <property type="match status" value="1"/>
</dbReference>
<comment type="subunit">
    <text evidence="9">Component of the oligosaccharyltransferase (OST) complex.</text>
</comment>
<dbReference type="InterPro" id="IPR055457">
    <property type="entry name" value="OST48_N"/>
</dbReference>
<dbReference type="Proteomes" id="UP000887572">
    <property type="component" value="Unplaced"/>
</dbReference>
<evidence type="ECO:0000256" key="10">
    <source>
        <dbReference type="SAM" id="MobiDB-lite"/>
    </source>
</evidence>
<feature type="transmembrane region" description="Helical" evidence="9">
    <location>
        <begin position="404"/>
        <end position="427"/>
    </location>
</feature>
<dbReference type="SMART" id="SM00471">
    <property type="entry name" value="HDc"/>
    <property type="match status" value="1"/>
</dbReference>
<evidence type="ECO:0000256" key="8">
    <source>
        <dbReference type="ARBA" id="ARBA00023136"/>
    </source>
</evidence>
<dbReference type="WBParaSite" id="Gr19_v10_g301.t1">
    <property type="protein sequence ID" value="Gr19_v10_g301.t1"/>
    <property type="gene ID" value="Gr19_v10_g301"/>
</dbReference>
<proteinExistence type="inferred from homology"/>
<feature type="region of interest" description="Disordered" evidence="10">
    <location>
        <begin position="1391"/>
        <end position="1426"/>
    </location>
</feature>
<evidence type="ECO:0000256" key="4">
    <source>
        <dbReference type="ARBA" id="ARBA00013350"/>
    </source>
</evidence>
<dbReference type="Pfam" id="PF23358">
    <property type="entry name" value="OST48_MD"/>
    <property type="match status" value="1"/>
</dbReference>
<keyword evidence="12" id="KW-1185">Reference proteome</keyword>
<feature type="domain" description="HD/PDEase" evidence="11">
    <location>
        <begin position="971"/>
        <end position="1134"/>
    </location>
</feature>
<evidence type="ECO:0000256" key="3">
    <source>
        <dbReference type="ARBA" id="ARBA00008743"/>
    </source>
</evidence>
<dbReference type="GO" id="GO:0008250">
    <property type="term" value="C:oligosaccharyltransferase complex"/>
    <property type="evidence" value="ECO:0007669"/>
    <property type="project" value="TreeGrafter"/>
</dbReference>
<dbReference type="InterPro" id="IPR005013">
    <property type="entry name" value="DDOST_48_kDa_subunit"/>
</dbReference>
<feature type="region of interest" description="Disordered" evidence="10">
    <location>
        <begin position="433"/>
        <end position="544"/>
    </location>
</feature>
<evidence type="ECO:0000313" key="12">
    <source>
        <dbReference type="Proteomes" id="UP000887572"/>
    </source>
</evidence>
<dbReference type="SUPFAM" id="SSF109604">
    <property type="entry name" value="HD-domain/PDEase-like"/>
    <property type="match status" value="1"/>
</dbReference>
<feature type="region of interest" description="Disordered" evidence="10">
    <location>
        <begin position="623"/>
        <end position="713"/>
    </location>
</feature>
<comment type="subcellular location">
    <subcellularLocation>
        <location evidence="1 9">Endoplasmic reticulum membrane</location>
        <topology evidence="1 9">Single-pass type I membrane protein</topology>
    </subcellularLocation>
</comment>
<evidence type="ECO:0000313" key="13">
    <source>
        <dbReference type="WBParaSite" id="Gr19_v10_g301.t1"/>
    </source>
</evidence>
<protein>
    <recommendedName>
        <fullName evidence="4 9">Dolichyl-diphosphooligosaccharide--protein glycosyltransferase 48 kDa subunit</fullName>
        <shortName evidence="9">Oligosaccharyl transferase 48 kDa subunit</shortName>
    </recommendedName>
</protein>
<sequence length="1426" mass="161082">MMKFSLFLIALCLLASNLAADRILLLIDNPATRDSHSIIIKSLQERGHSVIIAMADDPNLSLIKFGEFLYDHLIIFAPSVDEFGGNINVAEIAKFIDGGGNVVVAADTNLGDAIRDLAAEVGFEFGEDQSMVIDHHTYDTVLDDGSHTTIAVPNEQLIKSALITGDNARQLNPVLYRGIALVVDELNPLQLILMTASSTAYSYSPNTAVDEYPSAVGRSTILLGALQARNNARVVLSGSLDFFSNKFLAATVNRVGHAANATKSGNQELAASILKWVLKESGVLRLNSVKHHIVGQKFPPAEYTIMDNVRYEINIEELKNGKWLPFQGKDVQMEFVRIDPFVRITLKNNNGKLTAEFKIPDVYGVYKFLVDYHRIGYTHLNDVQQVSVRPLQHTQYERFSRCAYPYYVSAFSMMIGVVLFSFVFLYYKETSLPSSAPAPPGKKSHKHRRKDSKKKQRGRSASTSSIESDHSESNALRPKSSRRASNVRSVPLSAGASSSTSPTPPFSGPTGVNKIQIRRKTRWGPTLEEKTQPSRTDAKKKRRKEAIENFREKKNKFRPLLDFVDNRKQLASEVLSSLDVRTRNRIFPELKGMLEPEATMLVYGFLKGISRKRIMALMQSENLSNSSSTSESDDNLCVFPSTSSDQQNQSSPMARRMEKGNGGEELEEGEVRSSAEEEDEMKNGSGSIPTVYNDERRDNTTDGDEGEADEDDKFVHVASSVDGTELNGRNVHVHHQQFKPQFVISLNCSPPLVESESVGDVHDDECDFGEFEQQRIVCILPPSPTTTVVVGIHSDDHLSDDNDDDRQQQQSSIDYCQMEQSLQVQITVSDEEAKEEGELGHVEATREPDWHAGRRITLYDKTPEEEEDEEPDIELIDCVLASGHGTERSSHLYSSFCKKIKRLWVKFNKMGFKRQWVCWSCPMDQQFQISDLVYGTVDIFYPINLIIDTPEFQRLRRVSQLGSSSWVYPSADHSRFSHSLGVYHLARQMVTHLAAIQPDLCITPNDQLCVCIAALIHDLGHGPFSHMFGSKFLKQMGVTDFEHEEMSRRIFKFMLTKNDGFLKGKLDEFLEETDYEFIDELIQPPKDLLSNAQWTLKGRPREKSVLYQIVSEPTAGFDVDKIDYLLRDAKLSNVSISLSLSEWQRMVGSMSVTVDNKGFKRICHPYKIRHDRVFESRKLMHECVYGHKTAIAVDVMYVKAFVSADPYLEFAGQDGKKYKMSNAHKDPQAFCRLDNNIIALIRYLDDPRLDDAKKVLDAIDSRKLPKCVKKMHLNVLCGMDYDEMQKRIAFDLAKYSDDLEIIVKVQSFDYGKGVHRSPLKALFLFENKNPYEIMDGSADKSVDTSSPTPGGTLIAFFFIDYEDYKDTGKKAFAERALQKLIENHPDYFHRSGMGGTKRLKSPTEDEWQFVSPPRKQLREENEICNP</sequence>
<dbReference type="PANTHER" id="PTHR10830">
    <property type="entry name" value="DOLICHYL-DIPHOSPHOOLIGOSACCHARIDE--PROTEIN GLYCOSYLTRANSFERASE 48 KDA SUBUNIT"/>
    <property type="match status" value="1"/>
</dbReference>
<feature type="compositionally biased region" description="Polar residues" evidence="10">
    <location>
        <begin position="640"/>
        <end position="652"/>
    </location>
</feature>
<evidence type="ECO:0000256" key="7">
    <source>
        <dbReference type="ARBA" id="ARBA00022989"/>
    </source>
</evidence>
<dbReference type="InterPro" id="IPR003607">
    <property type="entry name" value="HD/PDEase_dom"/>
</dbReference>
<dbReference type="GO" id="GO:0018279">
    <property type="term" value="P:protein N-linked glycosylation via asparagine"/>
    <property type="evidence" value="ECO:0007669"/>
    <property type="project" value="UniProtKB-UniRule"/>
</dbReference>
<evidence type="ECO:0000256" key="6">
    <source>
        <dbReference type="ARBA" id="ARBA00022824"/>
    </source>
</evidence>
<keyword evidence="5 9" id="KW-0812">Transmembrane</keyword>
<feature type="chain" id="PRO_5038160907" description="Dolichyl-diphosphooligosaccharide--protein glycosyltransferase 48 kDa subunit" evidence="9">
    <location>
        <begin position="21"/>
        <end position="1426"/>
    </location>
</feature>
<evidence type="ECO:0000259" key="11">
    <source>
        <dbReference type="SMART" id="SM00471"/>
    </source>
</evidence>
<evidence type="ECO:0000256" key="2">
    <source>
        <dbReference type="ARBA" id="ARBA00004922"/>
    </source>
</evidence>
<keyword evidence="6 9" id="KW-0256">Endoplasmic reticulum</keyword>
<feature type="compositionally biased region" description="Basic and acidic residues" evidence="10">
    <location>
        <begin position="1416"/>
        <end position="1426"/>
    </location>
</feature>
<keyword evidence="7 9" id="KW-1133">Transmembrane helix</keyword>
<comment type="similarity">
    <text evidence="3 9">Belongs to the DDOST 48 kDa subunit family.</text>
</comment>
<reference evidence="13" key="1">
    <citation type="submission" date="2022-11" db="UniProtKB">
        <authorList>
            <consortium name="WormBaseParasite"/>
        </authorList>
    </citation>
    <scope>IDENTIFICATION</scope>
</reference>
<dbReference type="PANTHER" id="PTHR10830:SF0">
    <property type="entry name" value="DOLICHYL-DIPHOSPHOOLIGOSACCHARIDE--PROTEIN GLYCOSYLTRANSFERASE 48 KDA SUBUNIT"/>
    <property type="match status" value="1"/>
</dbReference>
<keyword evidence="9" id="KW-0732">Signal</keyword>